<keyword evidence="4" id="KW-0274">FAD</keyword>
<keyword evidence="6" id="KW-1133">Transmembrane helix</keyword>
<feature type="domain" description="Cryptochrome/DNA photolyase FAD-binding" evidence="7">
    <location>
        <begin position="117"/>
        <end position="226"/>
    </location>
</feature>
<dbReference type="Pfam" id="PF03441">
    <property type="entry name" value="FAD_binding_7"/>
    <property type="match status" value="1"/>
</dbReference>
<feature type="region of interest" description="Disordered" evidence="5">
    <location>
        <begin position="367"/>
        <end position="395"/>
    </location>
</feature>
<keyword evidence="3" id="KW-0285">Flavoprotein</keyword>
<reference evidence="8 9" key="1">
    <citation type="submission" date="2024-06" db="EMBL/GenBank/DDBJ databases">
        <authorList>
            <person name="Kraege A."/>
            <person name="Thomma B."/>
        </authorList>
    </citation>
    <scope>NUCLEOTIDE SEQUENCE [LARGE SCALE GENOMIC DNA]</scope>
</reference>
<keyword evidence="6" id="KW-0472">Membrane</keyword>
<evidence type="ECO:0000259" key="7">
    <source>
        <dbReference type="Pfam" id="PF03441"/>
    </source>
</evidence>
<dbReference type="SUPFAM" id="SSF48173">
    <property type="entry name" value="Cryptochrome/photolyase FAD-binding domain"/>
    <property type="match status" value="1"/>
</dbReference>
<evidence type="ECO:0000313" key="8">
    <source>
        <dbReference type="EMBL" id="CAL5225051.1"/>
    </source>
</evidence>
<evidence type="ECO:0000256" key="4">
    <source>
        <dbReference type="ARBA" id="ARBA00022827"/>
    </source>
</evidence>
<comment type="cofactor">
    <cofactor evidence="1">
        <name>FAD</name>
        <dbReference type="ChEBI" id="CHEBI:57692"/>
    </cofactor>
</comment>
<comment type="similarity">
    <text evidence="2">Belongs to the DNA photolyase class-1 family.</text>
</comment>
<proteinExistence type="inferred from homology"/>
<evidence type="ECO:0000256" key="2">
    <source>
        <dbReference type="ARBA" id="ARBA00005862"/>
    </source>
</evidence>
<dbReference type="Gene3D" id="1.10.579.10">
    <property type="entry name" value="DNA Cyclobutane Dipyrimidine Photolyase, subunit A, domain 3"/>
    <property type="match status" value="1"/>
</dbReference>
<dbReference type="Gene3D" id="1.25.40.80">
    <property type="match status" value="1"/>
</dbReference>
<dbReference type="InterPro" id="IPR005101">
    <property type="entry name" value="Cryptochr/Photolyase_FAD-bd"/>
</dbReference>
<keyword evidence="6" id="KW-0812">Transmembrane</keyword>
<dbReference type="Proteomes" id="UP001497392">
    <property type="component" value="Unassembled WGS sequence"/>
</dbReference>
<dbReference type="PANTHER" id="PTHR11455">
    <property type="entry name" value="CRYPTOCHROME"/>
    <property type="match status" value="1"/>
</dbReference>
<evidence type="ECO:0000256" key="1">
    <source>
        <dbReference type="ARBA" id="ARBA00001974"/>
    </source>
</evidence>
<gene>
    <name evidence="8" type="primary">g7829</name>
    <name evidence="8" type="ORF">VP750_LOCUS6710</name>
</gene>
<evidence type="ECO:0000256" key="6">
    <source>
        <dbReference type="SAM" id="Phobius"/>
    </source>
</evidence>
<keyword evidence="9" id="KW-1185">Reference proteome</keyword>
<sequence length="395" mass="45905">MYEHNPGLAITGGRRAALRRMKVLDEMRDYESHRDFPALHNGTSMMSAHIKFGAVSIREVYWRLVKRWGVKHSLVRELWFRSFYYHITNLFPHTLQGRPLRLKYERIPWRDDPASLERTLLISWVVGERLLARQLADYDPTSNNHGWQFIAGSGPDARWDRTMNPMTQAAKYDPDAEYIKRWLPELRDVPAADIHRWDERHTRHGDTGYPAPIVDLKKSRTRAMQVIVSVELAPERAPDTWISDIQWGSGCTAPQLSLDCAEQVFEGLACHRDSYPEEHTRGKDAPGLALREERGTGMSSLIDFFTDDRDVIISYKWAWVYIIAGLLVALTILMVQWLTTPSIAEDNSTDEILQWVKQSMTGLVFEEEPERLGRPEDSDDDWHHFENPSRVEHWE</sequence>
<comment type="caution">
    <text evidence="8">The sequence shown here is derived from an EMBL/GenBank/DDBJ whole genome shotgun (WGS) entry which is preliminary data.</text>
</comment>
<dbReference type="InterPro" id="IPR002081">
    <property type="entry name" value="Cryptochrome/DNA_photolyase_1"/>
</dbReference>
<organism evidence="8 9">
    <name type="scientific">Coccomyxa viridis</name>
    <dbReference type="NCBI Taxonomy" id="1274662"/>
    <lineage>
        <taxon>Eukaryota</taxon>
        <taxon>Viridiplantae</taxon>
        <taxon>Chlorophyta</taxon>
        <taxon>core chlorophytes</taxon>
        <taxon>Trebouxiophyceae</taxon>
        <taxon>Trebouxiophyceae incertae sedis</taxon>
        <taxon>Coccomyxaceae</taxon>
        <taxon>Coccomyxa</taxon>
    </lineage>
</organism>
<evidence type="ECO:0000313" key="9">
    <source>
        <dbReference type="Proteomes" id="UP001497392"/>
    </source>
</evidence>
<protein>
    <submittedName>
        <fullName evidence="8">G7829 protein</fullName>
    </submittedName>
</protein>
<dbReference type="InterPro" id="IPR036134">
    <property type="entry name" value="Crypto/Photolyase_FAD-like_sf"/>
</dbReference>
<dbReference type="EMBL" id="CAXHTA020000012">
    <property type="protein sequence ID" value="CAL5225051.1"/>
    <property type="molecule type" value="Genomic_DNA"/>
</dbReference>
<feature type="transmembrane region" description="Helical" evidence="6">
    <location>
        <begin position="318"/>
        <end position="338"/>
    </location>
</feature>
<feature type="compositionally biased region" description="Basic and acidic residues" evidence="5">
    <location>
        <begin position="370"/>
        <end position="395"/>
    </location>
</feature>
<dbReference type="PANTHER" id="PTHR11455:SF9">
    <property type="entry name" value="CRYPTOCHROME CIRCADIAN CLOCK 5 ISOFORM X1"/>
    <property type="match status" value="1"/>
</dbReference>
<evidence type="ECO:0000256" key="3">
    <source>
        <dbReference type="ARBA" id="ARBA00022630"/>
    </source>
</evidence>
<accession>A0ABP1G1A9</accession>
<name>A0ABP1G1A9_9CHLO</name>
<evidence type="ECO:0000256" key="5">
    <source>
        <dbReference type="SAM" id="MobiDB-lite"/>
    </source>
</evidence>